<dbReference type="PANTHER" id="PTHR42951">
    <property type="entry name" value="METALLO-BETA-LACTAMASE DOMAIN-CONTAINING"/>
    <property type="match status" value="1"/>
</dbReference>
<evidence type="ECO:0000313" key="3">
    <source>
        <dbReference type="Proteomes" id="UP000537131"/>
    </source>
</evidence>
<dbReference type="PANTHER" id="PTHR42951:SF15">
    <property type="entry name" value="METALLO-BETA-LACTAMASE SUPERFAMILY PROTEIN"/>
    <property type="match status" value="1"/>
</dbReference>
<dbReference type="CDD" id="cd07721">
    <property type="entry name" value="yflN-like_MBL-fold"/>
    <property type="match status" value="1"/>
</dbReference>
<evidence type="ECO:0000313" key="2">
    <source>
        <dbReference type="EMBL" id="NMM65903.1"/>
    </source>
</evidence>
<keyword evidence="3" id="KW-1185">Reference proteome</keyword>
<dbReference type="InterPro" id="IPR001279">
    <property type="entry name" value="Metallo-B-lactamas"/>
</dbReference>
<dbReference type="InterPro" id="IPR036866">
    <property type="entry name" value="RibonucZ/Hydroxyglut_hydro"/>
</dbReference>
<dbReference type="Gene3D" id="3.60.15.10">
    <property type="entry name" value="Ribonuclease Z/Hydroxyacylglutathione hydrolase-like"/>
    <property type="match status" value="1"/>
</dbReference>
<dbReference type="AlphaFoldDB" id="A0A7Y0ELY2"/>
<proteinExistence type="predicted"/>
<dbReference type="SUPFAM" id="SSF56281">
    <property type="entry name" value="Metallo-hydrolase/oxidoreductase"/>
    <property type="match status" value="1"/>
</dbReference>
<dbReference type="Proteomes" id="UP000537131">
    <property type="component" value="Unassembled WGS sequence"/>
</dbReference>
<dbReference type="GO" id="GO:0016787">
    <property type="term" value="F:hydrolase activity"/>
    <property type="evidence" value="ECO:0007669"/>
    <property type="project" value="UniProtKB-KW"/>
</dbReference>
<feature type="domain" description="Metallo-beta-lactamase" evidence="1">
    <location>
        <begin position="22"/>
        <end position="227"/>
    </location>
</feature>
<reference evidence="2 3" key="2">
    <citation type="submission" date="2020-06" db="EMBL/GenBank/DDBJ databases">
        <title>Complete Genome Sequence of Clostridium muelleri sp. nov. P21T, an Acid-Alcohol Producing Acetogen Isolated from Old Hay.</title>
        <authorList>
            <person name="Duncan K.E."/>
            <person name="Tanner R.S."/>
        </authorList>
    </citation>
    <scope>NUCLEOTIDE SEQUENCE [LARGE SCALE GENOMIC DNA]</scope>
    <source>
        <strain evidence="2 3">P21</strain>
    </source>
</reference>
<accession>A0A7Y0ELY2</accession>
<reference evidence="2 3" key="1">
    <citation type="submission" date="2020-04" db="EMBL/GenBank/DDBJ databases">
        <authorList>
            <person name="Doyle D.A."/>
        </authorList>
    </citation>
    <scope>NUCLEOTIDE SEQUENCE [LARGE SCALE GENOMIC DNA]</scope>
    <source>
        <strain evidence="2 3">P21</strain>
    </source>
</reference>
<dbReference type="EMBL" id="JABBNI010000067">
    <property type="protein sequence ID" value="NMM65903.1"/>
    <property type="molecule type" value="Genomic_DNA"/>
</dbReference>
<protein>
    <submittedName>
        <fullName evidence="2">MBL fold metallo-hydrolase</fullName>
    </submittedName>
</protein>
<comment type="caution">
    <text evidence="2">The sequence shown here is derived from an EMBL/GenBank/DDBJ whole genome shotgun (WGS) entry which is preliminary data.</text>
</comment>
<organism evidence="2 3">
    <name type="scientific">Clostridium muellerianum</name>
    <dbReference type="NCBI Taxonomy" id="2716538"/>
    <lineage>
        <taxon>Bacteria</taxon>
        <taxon>Bacillati</taxon>
        <taxon>Bacillota</taxon>
        <taxon>Clostridia</taxon>
        <taxon>Eubacteriales</taxon>
        <taxon>Clostridiaceae</taxon>
        <taxon>Clostridium</taxon>
    </lineage>
</organism>
<dbReference type="InterPro" id="IPR050855">
    <property type="entry name" value="NDM-1-like"/>
</dbReference>
<gene>
    <name evidence="2" type="ORF">HBE96_25330</name>
</gene>
<keyword evidence="2" id="KW-0378">Hydrolase</keyword>
<dbReference type="RefSeq" id="WP_169300488.1">
    <property type="nucleotide sequence ID" value="NZ_JABBNI010000067.1"/>
</dbReference>
<dbReference type="Pfam" id="PF00753">
    <property type="entry name" value="Lactamase_B"/>
    <property type="match status" value="1"/>
</dbReference>
<dbReference type="SMART" id="SM00849">
    <property type="entry name" value="Lactamase_B"/>
    <property type="match status" value="1"/>
</dbReference>
<name>A0A7Y0ELY2_9CLOT</name>
<evidence type="ECO:0000259" key="1">
    <source>
        <dbReference type="SMART" id="SM00849"/>
    </source>
</evidence>
<sequence>MKIENGIYMLEIPTNIMEMPIDINLTVIWDKDSLVLIDTGCPGQLQQIREAFEKEGIPFSKLNMVILTHQDIDHIGSISGILEELPGRVKVLAHEEEKAYINGEKKPVKLAELEERLEYLPDNIKIVYQKLKAGFELSRVNVDKTLIDGEELPHFGGITVIHTPGHTPGHICIYIKKWKILIAGDILSVKEGSLVRADQDINYDNELNMKSMEKLMQYDIETVICYHGGIYKDDVNKRISELANNLSSDS</sequence>